<dbReference type="CDD" id="cd03328">
    <property type="entry name" value="MR_like_3"/>
    <property type="match status" value="1"/>
</dbReference>
<gene>
    <name evidence="5" type="ORF">E0H75_40530</name>
</gene>
<dbReference type="PROSITE" id="PS00908">
    <property type="entry name" value="MR_MLE_1"/>
    <property type="match status" value="1"/>
</dbReference>
<dbReference type="InterPro" id="IPR046945">
    <property type="entry name" value="RHMD-like"/>
</dbReference>
<evidence type="ECO:0000313" key="5">
    <source>
        <dbReference type="EMBL" id="TCC37436.1"/>
    </source>
</evidence>
<dbReference type="SFLD" id="SFLDS00001">
    <property type="entry name" value="Enolase"/>
    <property type="match status" value="1"/>
</dbReference>
<evidence type="ECO:0000313" key="6">
    <source>
        <dbReference type="Proteomes" id="UP000293342"/>
    </source>
</evidence>
<keyword evidence="3" id="KW-0460">Magnesium</keyword>
<feature type="domain" description="Mandelate racemase/muconate lactonizing enzyme C-terminal" evidence="4">
    <location>
        <begin position="154"/>
        <end position="255"/>
    </location>
</feature>
<evidence type="ECO:0000259" key="4">
    <source>
        <dbReference type="SMART" id="SM00922"/>
    </source>
</evidence>
<evidence type="ECO:0000256" key="3">
    <source>
        <dbReference type="ARBA" id="ARBA00022842"/>
    </source>
</evidence>
<dbReference type="GO" id="GO:0016052">
    <property type="term" value="P:carbohydrate catabolic process"/>
    <property type="evidence" value="ECO:0007669"/>
    <property type="project" value="TreeGrafter"/>
</dbReference>
<dbReference type="SFLD" id="SFLDG00179">
    <property type="entry name" value="mandelate_racemase"/>
    <property type="match status" value="1"/>
</dbReference>
<comment type="cofactor">
    <cofactor evidence="1">
        <name>Mg(2+)</name>
        <dbReference type="ChEBI" id="CHEBI:18420"/>
    </cofactor>
</comment>
<dbReference type="RefSeq" id="WP_131519039.1">
    <property type="nucleotide sequence ID" value="NZ_SJKD01000015.1"/>
</dbReference>
<dbReference type="AlphaFoldDB" id="A0A4R0J052"/>
<evidence type="ECO:0000256" key="2">
    <source>
        <dbReference type="ARBA" id="ARBA00022723"/>
    </source>
</evidence>
<dbReference type="SUPFAM" id="SSF51604">
    <property type="entry name" value="Enolase C-terminal domain-like"/>
    <property type="match status" value="1"/>
</dbReference>
<dbReference type="GO" id="GO:0000287">
    <property type="term" value="F:magnesium ion binding"/>
    <property type="evidence" value="ECO:0007669"/>
    <property type="project" value="TreeGrafter"/>
</dbReference>
<dbReference type="InterPro" id="IPR029065">
    <property type="entry name" value="Enolase_C-like"/>
</dbReference>
<dbReference type="Gene3D" id="3.20.20.120">
    <property type="entry name" value="Enolase-like C-terminal domain"/>
    <property type="match status" value="1"/>
</dbReference>
<dbReference type="InterPro" id="IPR013341">
    <property type="entry name" value="Mandelate_racemase_N_dom"/>
</dbReference>
<comment type="caution">
    <text evidence="5">The sequence shown here is derived from an EMBL/GenBank/DDBJ whole genome shotgun (WGS) entry which is preliminary data.</text>
</comment>
<dbReference type="InterPro" id="IPR013342">
    <property type="entry name" value="Mandelate_racemase_C"/>
</dbReference>
<dbReference type="Pfam" id="PF13378">
    <property type="entry name" value="MR_MLE_C"/>
    <property type="match status" value="1"/>
</dbReference>
<accession>A0A4R0J052</accession>
<dbReference type="GO" id="GO:0016836">
    <property type="term" value="F:hydro-lyase activity"/>
    <property type="evidence" value="ECO:0007669"/>
    <property type="project" value="TreeGrafter"/>
</dbReference>
<dbReference type="OrthoDB" id="9802699at2"/>
<dbReference type="Pfam" id="PF02746">
    <property type="entry name" value="MR_MLE_N"/>
    <property type="match status" value="1"/>
</dbReference>
<dbReference type="GO" id="GO:0009063">
    <property type="term" value="P:amino acid catabolic process"/>
    <property type="evidence" value="ECO:0007669"/>
    <property type="project" value="InterPro"/>
</dbReference>
<reference evidence="5 6" key="1">
    <citation type="submission" date="2019-02" db="EMBL/GenBank/DDBJ databases">
        <title>Kribbella capetownensis sp. nov. and Kribbella speibonae sp. nov., isolated from soil.</title>
        <authorList>
            <person name="Curtis S.M."/>
            <person name="Norton I."/>
            <person name="Everest G.J."/>
            <person name="Meyers P.R."/>
        </authorList>
    </citation>
    <scope>NUCLEOTIDE SEQUENCE [LARGE SCALE GENOMIC DNA]</scope>
    <source>
        <strain evidence="5 6">YM53</strain>
    </source>
</reference>
<evidence type="ECO:0000256" key="1">
    <source>
        <dbReference type="ARBA" id="ARBA00001946"/>
    </source>
</evidence>
<proteinExistence type="predicted"/>
<dbReference type="InterPro" id="IPR018110">
    <property type="entry name" value="Mandel_Rmase/mucon_lact_enz_CS"/>
</dbReference>
<dbReference type="PANTHER" id="PTHR13794:SF58">
    <property type="entry name" value="MITOCHONDRIAL ENOLASE SUPERFAMILY MEMBER 1"/>
    <property type="match status" value="1"/>
</dbReference>
<dbReference type="SUPFAM" id="SSF54826">
    <property type="entry name" value="Enolase N-terminal domain-like"/>
    <property type="match status" value="1"/>
</dbReference>
<dbReference type="Gene3D" id="3.30.390.10">
    <property type="entry name" value="Enolase-like, N-terminal domain"/>
    <property type="match status" value="1"/>
</dbReference>
<keyword evidence="2" id="KW-0479">Metal-binding</keyword>
<dbReference type="EMBL" id="SJKD01000015">
    <property type="protein sequence ID" value="TCC37436.1"/>
    <property type="molecule type" value="Genomic_DNA"/>
</dbReference>
<dbReference type="Proteomes" id="UP000293342">
    <property type="component" value="Unassembled WGS sequence"/>
</dbReference>
<keyword evidence="6" id="KW-1185">Reference proteome</keyword>
<dbReference type="InterPro" id="IPR029017">
    <property type="entry name" value="Enolase-like_N"/>
</dbReference>
<sequence>MRSDGSHRRPAVGLGTIENVRASAYTIPADSPEGDGTFAWNSTTLVLVETDAGGQTGIGWTYGAAACVDVVEGQLAGVVEGRDASGVGGCWTAMRSALRNVGRPGVAGMALSAVDCALWDLKAKLLGLPLQRLLGAVHDDVPVYGSGGFTTYDDRQLERQLSQWVHADRIPRVKVKIGESGGSDPERDLRRVALAREIIGPATELFVDANGAYNVGQARRVAERLASYDVTWFEEPVSSDDLSGLRSVRERATADVTAGEYGYDLVYFERMCAAQAVDCLQVDITRCGGVSELLRIAAVADAHGLDVSGHCAPGLHLAPLAAIPNLRHLEWFHDHVRIESMLFGGLPDPSGGQVGPSDKALGHGLVWLPDTAAAYRV</sequence>
<dbReference type="InterPro" id="IPR036849">
    <property type="entry name" value="Enolase-like_C_sf"/>
</dbReference>
<organism evidence="5 6">
    <name type="scientific">Kribbella capetownensis</name>
    <dbReference type="NCBI Taxonomy" id="1572659"/>
    <lineage>
        <taxon>Bacteria</taxon>
        <taxon>Bacillati</taxon>
        <taxon>Actinomycetota</taxon>
        <taxon>Actinomycetes</taxon>
        <taxon>Propionibacteriales</taxon>
        <taxon>Kribbellaceae</taxon>
        <taxon>Kribbella</taxon>
    </lineage>
</organism>
<dbReference type="PANTHER" id="PTHR13794">
    <property type="entry name" value="ENOLASE SUPERFAMILY, MANDELATE RACEMASE"/>
    <property type="match status" value="1"/>
</dbReference>
<dbReference type="SMART" id="SM00922">
    <property type="entry name" value="MR_MLE"/>
    <property type="match status" value="1"/>
</dbReference>
<protein>
    <submittedName>
        <fullName evidence="5">Mandelate racemase</fullName>
    </submittedName>
</protein>
<name>A0A4R0J052_9ACTN</name>